<gene>
    <name evidence="1" type="ORF">CHS0354_003065</name>
</gene>
<name>A0AAE0SE94_9BIVA</name>
<evidence type="ECO:0000313" key="1">
    <source>
        <dbReference type="EMBL" id="KAK3590435.1"/>
    </source>
</evidence>
<evidence type="ECO:0000313" key="2">
    <source>
        <dbReference type="Proteomes" id="UP001195483"/>
    </source>
</evidence>
<sequence length="102" mass="12052">MLSVKSCKYYKAAFKMEVVKFVEEKDRNMAAHRKYDISENVSGNGIKLMFYYALQENVSRGCKARWINNEDKLDKYVLTQRFACRGMNSLELILKERKLQLN</sequence>
<keyword evidence="2" id="KW-1185">Reference proteome</keyword>
<dbReference type="AlphaFoldDB" id="A0AAE0SE94"/>
<comment type="caution">
    <text evidence="1">The sequence shown here is derived from an EMBL/GenBank/DDBJ whole genome shotgun (WGS) entry which is preliminary data.</text>
</comment>
<reference evidence="1" key="1">
    <citation type="journal article" date="2021" name="Genome Biol. Evol.">
        <title>A High-Quality Reference Genome for a Parasitic Bivalve with Doubly Uniparental Inheritance (Bivalvia: Unionida).</title>
        <authorList>
            <person name="Smith C.H."/>
        </authorList>
    </citation>
    <scope>NUCLEOTIDE SEQUENCE</scope>
    <source>
        <strain evidence="1">CHS0354</strain>
    </source>
</reference>
<reference evidence="1" key="2">
    <citation type="journal article" date="2021" name="Genome Biol. Evol.">
        <title>Developing a high-quality reference genome for a parasitic bivalve with doubly uniparental inheritance (Bivalvia: Unionida).</title>
        <authorList>
            <person name="Smith C.H."/>
        </authorList>
    </citation>
    <scope>NUCLEOTIDE SEQUENCE</scope>
    <source>
        <strain evidence="1">CHS0354</strain>
        <tissue evidence="1">Mantle</tissue>
    </source>
</reference>
<protein>
    <submittedName>
        <fullName evidence="1">Uncharacterized protein</fullName>
    </submittedName>
</protein>
<organism evidence="1 2">
    <name type="scientific">Potamilus streckersoni</name>
    <dbReference type="NCBI Taxonomy" id="2493646"/>
    <lineage>
        <taxon>Eukaryota</taxon>
        <taxon>Metazoa</taxon>
        <taxon>Spiralia</taxon>
        <taxon>Lophotrochozoa</taxon>
        <taxon>Mollusca</taxon>
        <taxon>Bivalvia</taxon>
        <taxon>Autobranchia</taxon>
        <taxon>Heteroconchia</taxon>
        <taxon>Palaeoheterodonta</taxon>
        <taxon>Unionida</taxon>
        <taxon>Unionoidea</taxon>
        <taxon>Unionidae</taxon>
        <taxon>Ambleminae</taxon>
        <taxon>Lampsilini</taxon>
        <taxon>Potamilus</taxon>
    </lineage>
</organism>
<proteinExistence type="predicted"/>
<accession>A0AAE0SE94</accession>
<dbReference type="Proteomes" id="UP001195483">
    <property type="component" value="Unassembled WGS sequence"/>
</dbReference>
<dbReference type="EMBL" id="JAEAOA010000255">
    <property type="protein sequence ID" value="KAK3590435.1"/>
    <property type="molecule type" value="Genomic_DNA"/>
</dbReference>
<reference evidence="1" key="3">
    <citation type="submission" date="2023-05" db="EMBL/GenBank/DDBJ databases">
        <authorList>
            <person name="Smith C.H."/>
        </authorList>
    </citation>
    <scope>NUCLEOTIDE SEQUENCE</scope>
    <source>
        <strain evidence="1">CHS0354</strain>
        <tissue evidence="1">Mantle</tissue>
    </source>
</reference>